<keyword evidence="1" id="KW-0472">Membrane</keyword>
<evidence type="ECO:0000313" key="2">
    <source>
        <dbReference type="EMBL" id="CEN50322.1"/>
    </source>
</evidence>
<keyword evidence="1" id="KW-0812">Transmembrane</keyword>
<gene>
    <name evidence="2" type="ORF">CCAN11_2130005</name>
</gene>
<name>A0A0B7IJY4_9FLAO</name>
<dbReference type="EMBL" id="CDOK01000128">
    <property type="protein sequence ID" value="CEN50322.1"/>
    <property type="molecule type" value="Genomic_DNA"/>
</dbReference>
<feature type="transmembrane region" description="Helical" evidence="1">
    <location>
        <begin position="6"/>
        <end position="32"/>
    </location>
</feature>
<proteinExistence type="predicted"/>
<feature type="transmembrane region" description="Helical" evidence="1">
    <location>
        <begin position="131"/>
        <end position="150"/>
    </location>
</feature>
<reference evidence="3" key="1">
    <citation type="submission" date="2015-01" db="EMBL/GenBank/DDBJ databases">
        <authorList>
            <person name="MANFREDI Pablo"/>
        </authorList>
    </citation>
    <scope>NUCLEOTIDE SEQUENCE [LARGE SCALE GENOMIC DNA]</scope>
    <source>
        <strain evidence="3">Cc11</strain>
    </source>
</reference>
<dbReference type="RefSeq" id="WP_041986275.1">
    <property type="nucleotide sequence ID" value="NZ_JBIUQU010000011.1"/>
</dbReference>
<sequence>MLTLNVSFGIFVFMPLGWLFMLIIILLETFFFSKKLKDQWFNLIVFWKILVTNIISGIIGILISLKLNGGWWLVVWFPWVSKNEVSLSNPQAIEWLAIYYLCAFILTLTLEFLTNYLFFKKSFDIKKIGKLTLLANVISYLFGSIVLYSYSFL</sequence>
<dbReference type="AlphaFoldDB" id="A0A0B7IJY4"/>
<protein>
    <submittedName>
        <fullName evidence="2">Uncharacterized protein</fullName>
    </submittedName>
</protein>
<accession>A0A0B7IJY4</accession>
<organism evidence="2 3">
    <name type="scientific">Capnocytophaga canimorsus</name>
    <dbReference type="NCBI Taxonomy" id="28188"/>
    <lineage>
        <taxon>Bacteria</taxon>
        <taxon>Pseudomonadati</taxon>
        <taxon>Bacteroidota</taxon>
        <taxon>Flavobacteriia</taxon>
        <taxon>Flavobacteriales</taxon>
        <taxon>Flavobacteriaceae</taxon>
        <taxon>Capnocytophaga</taxon>
    </lineage>
</organism>
<evidence type="ECO:0000313" key="3">
    <source>
        <dbReference type="Proteomes" id="UP000039370"/>
    </source>
</evidence>
<feature type="transmembrane region" description="Helical" evidence="1">
    <location>
        <begin position="44"/>
        <end position="77"/>
    </location>
</feature>
<keyword evidence="1" id="KW-1133">Transmembrane helix</keyword>
<evidence type="ECO:0000256" key="1">
    <source>
        <dbReference type="SAM" id="Phobius"/>
    </source>
</evidence>
<feature type="transmembrane region" description="Helical" evidence="1">
    <location>
        <begin position="97"/>
        <end position="119"/>
    </location>
</feature>
<dbReference type="Proteomes" id="UP000039370">
    <property type="component" value="Unassembled WGS sequence"/>
</dbReference>